<evidence type="ECO:0000313" key="7">
    <source>
        <dbReference type="Proteomes" id="UP000533639"/>
    </source>
</evidence>
<dbReference type="EMBL" id="CAIJDE010000050">
    <property type="protein sequence ID" value="CAC9975618.1"/>
    <property type="molecule type" value="Genomic_DNA"/>
</dbReference>
<dbReference type="PANTHER" id="PTHR34142:SF1">
    <property type="entry name" value="GLYCOSIDE HYDROLASE FAMILY 5 DOMAIN-CONTAINING PROTEIN"/>
    <property type="match status" value="1"/>
</dbReference>
<evidence type="ECO:0000256" key="1">
    <source>
        <dbReference type="ARBA" id="ARBA00022801"/>
    </source>
</evidence>
<reference evidence="6 7" key="1">
    <citation type="submission" date="2020-06" db="EMBL/GenBank/DDBJ databases">
        <authorList>
            <person name="Criscuolo A."/>
        </authorList>
    </citation>
    <scope>NUCLEOTIDE SEQUENCE [LARGE SCALE GENOMIC DNA]</scope>
    <source>
        <strain evidence="6">PXU-55</strain>
    </source>
</reference>
<keyword evidence="7" id="KW-1185">Reference proteome</keyword>
<dbReference type="InterPro" id="IPR017853">
    <property type="entry name" value="GH"/>
</dbReference>
<name>A0A9N8P310_9FLAO</name>
<sequence length="321" mass="37338">MMRFKKLTTILFLLVCCLAQAQFVKKHGQLSLQGTQLVDKNNEPIVLRGLSFGWHSMWPRFYNEKAVSWLKKDFNCNVVRAAMGIELGDYSYTNDPQFSKEKIEAVINGAIKSDIYVIIDWHSHNVNLKQAKAFFAEMSQKYSKYPNIIYEIFNEPDYETWWEVKTYAEEVISVIRENDPNNIILVGSPHWDQDVDLPAEDPILGYNNIMYTMHFYAATHGKELRDRTDQALKRGIPIFISESAGMEASGDGPLNLRAWQEYIDWMESKKLSWITWSVSDKDETCSILQKTAKSDGKWKDEDLKESGIKVREFLRKYNTQE</sequence>
<feature type="signal peptide" evidence="4">
    <location>
        <begin position="1"/>
        <end position="21"/>
    </location>
</feature>
<dbReference type="InterPro" id="IPR001547">
    <property type="entry name" value="Glyco_hydro_5"/>
</dbReference>
<dbReference type="AlphaFoldDB" id="A0A9N8P310"/>
<comment type="caution">
    <text evidence="6">The sequence shown here is derived from an EMBL/GenBank/DDBJ whole genome shotgun (WGS) entry which is preliminary data.</text>
</comment>
<keyword evidence="2 3" id="KW-0326">Glycosidase</keyword>
<dbReference type="Proteomes" id="UP000533639">
    <property type="component" value="Unassembled WGS sequence"/>
</dbReference>
<gene>
    <name evidence="6" type="ORF">FLAPXU55_03334</name>
</gene>
<evidence type="ECO:0000259" key="5">
    <source>
        <dbReference type="Pfam" id="PF00150"/>
    </source>
</evidence>
<organism evidence="6 7">
    <name type="scientific">Flavobacterium panici</name>
    <dbReference type="NCBI Taxonomy" id="2654843"/>
    <lineage>
        <taxon>Bacteria</taxon>
        <taxon>Pseudomonadati</taxon>
        <taxon>Bacteroidota</taxon>
        <taxon>Flavobacteriia</taxon>
        <taxon>Flavobacteriales</taxon>
        <taxon>Flavobacteriaceae</taxon>
        <taxon>Flavobacterium</taxon>
    </lineage>
</organism>
<dbReference type="PROSITE" id="PS00659">
    <property type="entry name" value="GLYCOSYL_HYDROL_F5"/>
    <property type="match status" value="1"/>
</dbReference>
<dbReference type="InterPro" id="IPR018087">
    <property type="entry name" value="Glyco_hydro_5_CS"/>
</dbReference>
<dbReference type="Gene3D" id="3.20.20.80">
    <property type="entry name" value="Glycosidases"/>
    <property type="match status" value="1"/>
</dbReference>
<dbReference type="PANTHER" id="PTHR34142">
    <property type="entry name" value="ENDO-BETA-1,4-GLUCANASE A"/>
    <property type="match status" value="1"/>
</dbReference>
<evidence type="ECO:0000256" key="4">
    <source>
        <dbReference type="SAM" id="SignalP"/>
    </source>
</evidence>
<dbReference type="SUPFAM" id="SSF51445">
    <property type="entry name" value="(Trans)glycosidases"/>
    <property type="match status" value="1"/>
</dbReference>
<evidence type="ECO:0000256" key="2">
    <source>
        <dbReference type="ARBA" id="ARBA00023295"/>
    </source>
</evidence>
<protein>
    <submittedName>
        <fullName evidence="6">Glycoside hydrolase family 5 protein</fullName>
    </submittedName>
</protein>
<comment type="similarity">
    <text evidence="3">Belongs to the glycosyl hydrolase 5 (cellulase A) family.</text>
</comment>
<dbReference type="Pfam" id="PF00150">
    <property type="entry name" value="Cellulase"/>
    <property type="match status" value="1"/>
</dbReference>
<dbReference type="GO" id="GO:0000272">
    <property type="term" value="P:polysaccharide catabolic process"/>
    <property type="evidence" value="ECO:0007669"/>
    <property type="project" value="InterPro"/>
</dbReference>
<evidence type="ECO:0000256" key="3">
    <source>
        <dbReference type="RuleBase" id="RU361153"/>
    </source>
</evidence>
<dbReference type="RefSeq" id="WP_082356478.1">
    <property type="nucleotide sequence ID" value="NZ_CAIJDE010000050.1"/>
</dbReference>
<feature type="domain" description="Glycoside hydrolase family 5" evidence="5">
    <location>
        <begin position="38"/>
        <end position="281"/>
    </location>
</feature>
<feature type="chain" id="PRO_5040437465" evidence="4">
    <location>
        <begin position="22"/>
        <end position="321"/>
    </location>
</feature>
<evidence type="ECO:0000313" key="6">
    <source>
        <dbReference type="EMBL" id="CAC9975618.1"/>
    </source>
</evidence>
<proteinExistence type="inferred from homology"/>
<accession>A0A9N8P310</accession>
<keyword evidence="1 3" id="KW-0378">Hydrolase</keyword>
<dbReference type="GO" id="GO:0004553">
    <property type="term" value="F:hydrolase activity, hydrolyzing O-glycosyl compounds"/>
    <property type="evidence" value="ECO:0007669"/>
    <property type="project" value="InterPro"/>
</dbReference>
<keyword evidence="4" id="KW-0732">Signal</keyword>